<feature type="signal peptide" evidence="2">
    <location>
        <begin position="1"/>
        <end position="19"/>
    </location>
</feature>
<name>A0A420IWG9_9PEZI</name>
<dbReference type="AlphaFoldDB" id="A0A420IWG9"/>
<gene>
    <name evidence="3" type="ORF">GcM1_207027</name>
</gene>
<sequence>MKLFFKLLLFGLVTDFTFASNWFSRAVYNNWHETELERWLSDNDIPYPSPADRKDLEKIVSENWQSKVAQPYSDWNVDQLKSYLKERGIQAQDAAAENKDSLISQVKNIWYEKEDKSEDAWSNIKDWIFDDWSDSRLRAFADKNGITVPEPQKKESTLQAIRSSYDAIAKKLGQSVAYPGDWLYETWSDSELKQWLDSRGIPVPQTSSRDKLIAQVRRNARVASLKAADTKASASNSASPSSQELTDKVIESWSDSKLKEFLDKNGVNVPQGSKTTELVAIARKHLANISGNTVASSAKGAASGASASGSSAFGAATSGVEENYAAATDDAKIMAQDAFDKVVSSWSDSRLKAYLDSRGVPLPQSNKRDELLAAVRLNRHKAINGWSAWTFDTWSTDKLKDYLASSGNKASEQISKKAGATRDQLLSAAQDSYTTASKSSGSSYASVTSYLAQQTDAAKDSVFDSWSESELKNYLDSYGVPVPQGSTRNSLIAWARNQRNYFQYGTTTPQGTLWVKLQNGASWAWDQVNAGRKQAEIVADSIKEKNTYATHRAGEAAQKANDKIKEEL</sequence>
<comment type="caution">
    <text evidence="3">The sequence shown here is derived from an EMBL/GenBank/DDBJ whole genome shotgun (WGS) entry which is preliminary data.</text>
</comment>
<evidence type="ECO:0000313" key="4">
    <source>
        <dbReference type="Proteomes" id="UP000285326"/>
    </source>
</evidence>
<reference evidence="3 4" key="1">
    <citation type="journal article" date="2018" name="BMC Genomics">
        <title>Comparative genome analyses reveal sequence features reflecting distinct modes of host-adaptation between dicot and monocot powdery mildew.</title>
        <authorList>
            <person name="Wu Y."/>
            <person name="Ma X."/>
            <person name="Pan Z."/>
            <person name="Kale S.D."/>
            <person name="Song Y."/>
            <person name="King H."/>
            <person name="Zhang Q."/>
            <person name="Presley C."/>
            <person name="Deng X."/>
            <person name="Wei C.I."/>
            <person name="Xiao S."/>
        </authorList>
    </citation>
    <scope>NUCLEOTIDE SEQUENCE [LARGE SCALE GENOMIC DNA]</scope>
    <source>
        <strain evidence="3">UMSG1</strain>
    </source>
</reference>
<protein>
    <submittedName>
        <fullName evidence="3">Stress response protein ish1</fullName>
    </submittedName>
</protein>
<organism evidence="3 4">
    <name type="scientific">Golovinomyces cichoracearum</name>
    <dbReference type="NCBI Taxonomy" id="62708"/>
    <lineage>
        <taxon>Eukaryota</taxon>
        <taxon>Fungi</taxon>
        <taxon>Dikarya</taxon>
        <taxon>Ascomycota</taxon>
        <taxon>Pezizomycotina</taxon>
        <taxon>Leotiomycetes</taxon>
        <taxon>Erysiphales</taxon>
        <taxon>Erysiphaceae</taxon>
        <taxon>Golovinomyces</taxon>
    </lineage>
</organism>
<dbReference type="EMBL" id="MCBS01020745">
    <property type="protein sequence ID" value="RKF78880.1"/>
    <property type="molecule type" value="Genomic_DNA"/>
</dbReference>
<feature type="chain" id="PRO_5019000861" evidence="2">
    <location>
        <begin position="20"/>
        <end position="568"/>
    </location>
</feature>
<keyword evidence="2" id="KW-0732">Signal</keyword>
<evidence type="ECO:0000256" key="1">
    <source>
        <dbReference type="SAM" id="MobiDB-lite"/>
    </source>
</evidence>
<accession>A0A420IWG9</accession>
<dbReference type="InterPro" id="IPR018803">
    <property type="entry name" value="Ish1/Msc1-like"/>
</dbReference>
<evidence type="ECO:0000313" key="3">
    <source>
        <dbReference type="EMBL" id="RKF78880.1"/>
    </source>
</evidence>
<evidence type="ECO:0000256" key="2">
    <source>
        <dbReference type="SAM" id="SignalP"/>
    </source>
</evidence>
<proteinExistence type="predicted"/>
<feature type="compositionally biased region" description="Low complexity" evidence="1">
    <location>
        <begin position="232"/>
        <end position="242"/>
    </location>
</feature>
<feature type="region of interest" description="Disordered" evidence="1">
    <location>
        <begin position="225"/>
        <end position="246"/>
    </location>
</feature>
<dbReference type="Proteomes" id="UP000285326">
    <property type="component" value="Unassembled WGS sequence"/>
</dbReference>
<dbReference type="Pfam" id="PF10281">
    <property type="entry name" value="Ish1"/>
    <property type="match status" value="7"/>
</dbReference>